<comment type="caution">
    <text evidence="2">The sequence shown here is derived from an EMBL/GenBank/DDBJ whole genome shotgun (WGS) entry which is preliminary data.</text>
</comment>
<dbReference type="EMBL" id="CANHGI010000005">
    <property type="protein sequence ID" value="CAI5450410.1"/>
    <property type="molecule type" value="Genomic_DNA"/>
</dbReference>
<dbReference type="PANTHER" id="PTHR21503">
    <property type="entry name" value="F-BOX-CONTAINING HYPOTHETICAL PROTEIN C.ELEGANS"/>
    <property type="match status" value="1"/>
</dbReference>
<dbReference type="InterPro" id="IPR012885">
    <property type="entry name" value="F-box_Sdz-33"/>
</dbReference>
<evidence type="ECO:0000313" key="2">
    <source>
        <dbReference type="EMBL" id="CAI5450410.1"/>
    </source>
</evidence>
<organism evidence="2 3">
    <name type="scientific">Caenorhabditis angaria</name>
    <dbReference type="NCBI Taxonomy" id="860376"/>
    <lineage>
        <taxon>Eukaryota</taxon>
        <taxon>Metazoa</taxon>
        <taxon>Ecdysozoa</taxon>
        <taxon>Nematoda</taxon>
        <taxon>Chromadorea</taxon>
        <taxon>Rhabditida</taxon>
        <taxon>Rhabditina</taxon>
        <taxon>Rhabditomorpha</taxon>
        <taxon>Rhabditoidea</taxon>
        <taxon>Rhabditidae</taxon>
        <taxon>Peloderinae</taxon>
        <taxon>Caenorhabditis</taxon>
    </lineage>
</organism>
<reference evidence="2" key="1">
    <citation type="submission" date="2022-11" db="EMBL/GenBank/DDBJ databases">
        <authorList>
            <person name="Kikuchi T."/>
        </authorList>
    </citation>
    <scope>NUCLEOTIDE SEQUENCE</scope>
    <source>
        <strain evidence="2">PS1010</strain>
    </source>
</reference>
<feature type="domain" description="F-box" evidence="1">
    <location>
        <begin position="13"/>
        <end position="61"/>
    </location>
</feature>
<keyword evidence="3" id="KW-1185">Reference proteome</keyword>
<proteinExistence type="predicted"/>
<dbReference type="PROSITE" id="PS50181">
    <property type="entry name" value="FBOX"/>
    <property type="match status" value="1"/>
</dbReference>
<sequence>MDKNHSREAEEELNAFQNLPFEMNEMILKNLDPISMLNFGKTSTFCDGLAENFEDRIFSIMWNGLTENGQDILKFKVDDSPDSCYVLNIENADEEEESILASSNTLLVLERFNKSTNTTIQCWQQKINGNCLDSIYQHFFDLLKRNRNSINSFYIKIDIYCENVIRTKMLSIFPRNLKKIRVDGRYSPYIRRLYSIDDVRIKGTLLNIEELKKFKSSKISISIDSISNEDFNSFLILWSEGKLHENLNRFEMKDHGYEMYSCTYNLNSSFRFGRKKKTRSGFFQTFEIAKNENTNYRLIGRFIRNDRGCTGDLKVIVEKRFD</sequence>
<dbReference type="Pfam" id="PF07735">
    <property type="entry name" value="FBA_2"/>
    <property type="match status" value="1"/>
</dbReference>
<dbReference type="InterPro" id="IPR001810">
    <property type="entry name" value="F-box_dom"/>
</dbReference>
<name>A0A9P1IQY2_9PELO</name>
<gene>
    <name evidence="2" type="ORF">CAMP_LOCUS13047</name>
</gene>
<evidence type="ECO:0000313" key="3">
    <source>
        <dbReference type="Proteomes" id="UP001152747"/>
    </source>
</evidence>
<dbReference type="AlphaFoldDB" id="A0A9P1IQY2"/>
<accession>A0A9P1IQY2</accession>
<dbReference type="PANTHER" id="PTHR21503:SF8">
    <property type="entry name" value="F-BOX ASSOCIATED DOMAIN-CONTAINING PROTEIN-RELATED"/>
    <property type="match status" value="1"/>
</dbReference>
<protein>
    <recommendedName>
        <fullName evidence="1">F-box domain-containing protein</fullName>
    </recommendedName>
</protein>
<evidence type="ECO:0000259" key="1">
    <source>
        <dbReference type="PROSITE" id="PS50181"/>
    </source>
</evidence>
<dbReference type="Proteomes" id="UP001152747">
    <property type="component" value="Unassembled WGS sequence"/>
</dbReference>